<gene>
    <name evidence="2" type="ORF">QT716_10080</name>
</gene>
<sequence length="97" mass="11236">MEMLGIEWIVFMSIWSFVTMGYDKRQAKQKNRRIPEKHLWILAIAGGGIGAYFGMQVFRHKTRHTSFRVGFLMLALLDAVLVLYLLGLRMPSMPSLF</sequence>
<proteinExistence type="predicted"/>
<organism evidence="2 3">
    <name type="scientific">Sporosarcina aquimarina</name>
    <dbReference type="NCBI Taxonomy" id="114975"/>
    <lineage>
        <taxon>Bacteria</taxon>
        <taxon>Bacillati</taxon>
        <taxon>Bacillota</taxon>
        <taxon>Bacilli</taxon>
        <taxon>Bacillales</taxon>
        <taxon>Caryophanaceae</taxon>
        <taxon>Sporosarcina</taxon>
    </lineage>
</organism>
<dbReference type="EMBL" id="JAUBDH010000005">
    <property type="protein sequence ID" value="MDW0110384.1"/>
    <property type="molecule type" value="Genomic_DNA"/>
</dbReference>
<feature type="transmembrane region" description="Helical" evidence="1">
    <location>
        <begin position="70"/>
        <end position="88"/>
    </location>
</feature>
<keyword evidence="1" id="KW-1133">Transmembrane helix</keyword>
<accession>A0ABU4G090</accession>
<evidence type="ECO:0000313" key="3">
    <source>
        <dbReference type="Proteomes" id="UP001280629"/>
    </source>
</evidence>
<dbReference type="Pfam" id="PF06961">
    <property type="entry name" value="DUF1294"/>
    <property type="match status" value="1"/>
</dbReference>
<feature type="transmembrane region" description="Helical" evidence="1">
    <location>
        <begin position="39"/>
        <end position="58"/>
    </location>
</feature>
<dbReference type="RefSeq" id="WP_317935935.1">
    <property type="nucleotide sequence ID" value="NZ_JAUBDH010000005.1"/>
</dbReference>
<dbReference type="Proteomes" id="UP001280629">
    <property type="component" value="Unassembled WGS sequence"/>
</dbReference>
<comment type="caution">
    <text evidence="2">The sequence shown here is derived from an EMBL/GenBank/DDBJ whole genome shotgun (WGS) entry which is preliminary data.</text>
</comment>
<feature type="transmembrane region" description="Helical" evidence="1">
    <location>
        <begin position="6"/>
        <end position="23"/>
    </location>
</feature>
<name>A0ABU4G090_9BACL</name>
<keyword evidence="3" id="KW-1185">Reference proteome</keyword>
<evidence type="ECO:0000256" key="1">
    <source>
        <dbReference type="SAM" id="Phobius"/>
    </source>
</evidence>
<protein>
    <submittedName>
        <fullName evidence="2">DUF1294 domain-containing protein</fullName>
    </submittedName>
</protein>
<dbReference type="InterPro" id="IPR010718">
    <property type="entry name" value="DUF1294"/>
</dbReference>
<keyword evidence="1" id="KW-0812">Transmembrane</keyword>
<evidence type="ECO:0000313" key="2">
    <source>
        <dbReference type="EMBL" id="MDW0110384.1"/>
    </source>
</evidence>
<keyword evidence="1" id="KW-0472">Membrane</keyword>
<reference evidence="2 3" key="1">
    <citation type="submission" date="2023-06" db="EMBL/GenBank/DDBJ databases">
        <title>Sporosarcina sp. nov., isolated from Korean traditional fermented seafood 'Jeotgal'.</title>
        <authorList>
            <person name="Yang A.-I."/>
            <person name="Shin N.-R."/>
        </authorList>
    </citation>
    <scope>NUCLEOTIDE SEQUENCE [LARGE SCALE GENOMIC DNA]</scope>
    <source>
        <strain evidence="2 3">KCTC3840</strain>
    </source>
</reference>